<evidence type="ECO:0000256" key="7">
    <source>
        <dbReference type="ARBA" id="ARBA00023002"/>
    </source>
</evidence>
<evidence type="ECO:0000256" key="10">
    <source>
        <dbReference type="ARBA" id="ARBA00023136"/>
    </source>
</evidence>
<dbReference type="InterPro" id="IPR050665">
    <property type="entry name" value="Cytochrome_P450_Monooxygen"/>
</dbReference>
<keyword evidence="6 13" id="KW-1133">Transmembrane helix</keyword>
<dbReference type="PRINTS" id="PR00463">
    <property type="entry name" value="EP450I"/>
</dbReference>
<dbReference type="Proteomes" id="UP000634136">
    <property type="component" value="Unassembled WGS sequence"/>
</dbReference>
<dbReference type="Pfam" id="PF00067">
    <property type="entry name" value="p450"/>
    <property type="match status" value="1"/>
</dbReference>
<dbReference type="InterPro" id="IPR036396">
    <property type="entry name" value="Cyt_P450_sf"/>
</dbReference>
<dbReference type="InterPro" id="IPR001128">
    <property type="entry name" value="Cyt_P450"/>
</dbReference>
<reference evidence="14" key="1">
    <citation type="submission" date="2020-09" db="EMBL/GenBank/DDBJ databases">
        <title>Genome-Enabled Discovery of Anthraquinone Biosynthesis in Senna tora.</title>
        <authorList>
            <person name="Kang S.-H."/>
            <person name="Pandey R.P."/>
            <person name="Lee C.-M."/>
            <person name="Sim J.-S."/>
            <person name="Jeong J.-T."/>
            <person name="Choi B.-S."/>
            <person name="Jung M."/>
            <person name="Ginzburg D."/>
            <person name="Zhao K."/>
            <person name="Won S.Y."/>
            <person name="Oh T.-J."/>
            <person name="Yu Y."/>
            <person name="Kim N.-H."/>
            <person name="Lee O.R."/>
            <person name="Lee T.-H."/>
            <person name="Bashyal P."/>
            <person name="Kim T.-S."/>
            <person name="Lee W.-H."/>
            <person name="Kawkins C."/>
            <person name="Kim C.-K."/>
            <person name="Kim J.S."/>
            <person name="Ahn B.O."/>
            <person name="Rhee S.Y."/>
            <person name="Sohng J.K."/>
        </authorList>
    </citation>
    <scope>NUCLEOTIDE SEQUENCE</scope>
    <source>
        <tissue evidence="14">Leaf</tissue>
    </source>
</reference>
<dbReference type="GO" id="GO:0005506">
    <property type="term" value="F:iron ion binding"/>
    <property type="evidence" value="ECO:0007669"/>
    <property type="project" value="InterPro"/>
</dbReference>
<feature type="transmembrane region" description="Helical" evidence="13">
    <location>
        <begin position="9"/>
        <end position="30"/>
    </location>
</feature>
<protein>
    <submittedName>
        <fullName evidence="14">Cytochrome P450 CYP72A219-like</fullName>
    </submittedName>
</protein>
<dbReference type="SUPFAM" id="SSF48264">
    <property type="entry name" value="Cytochrome P450"/>
    <property type="match status" value="1"/>
</dbReference>
<dbReference type="Gene3D" id="1.10.630.10">
    <property type="entry name" value="Cytochrome P450"/>
    <property type="match status" value="1"/>
</dbReference>
<evidence type="ECO:0000313" key="15">
    <source>
        <dbReference type="Proteomes" id="UP000634136"/>
    </source>
</evidence>
<dbReference type="GO" id="GO:0020037">
    <property type="term" value="F:heme binding"/>
    <property type="evidence" value="ECO:0007669"/>
    <property type="project" value="InterPro"/>
</dbReference>
<evidence type="ECO:0000256" key="8">
    <source>
        <dbReference type="ARBA" id="ARBA00023004"/>
    </source>
</evidence>
<sequence length="512" mass="58330">MLKSMRSTCLGFVVVCIIVVIIKVVHNIWWRPKSVEKLLRKQGMKGTSYRLFTGDMPEMNKSVKETLSKPIALNAQIVPRVIPFYHKMVHHYGKVSVCWYGTKARVIIGDAEMIRKIFEDKNSEFVHPPLNPLVNLLQLGVSTLEGEEWRKRRKLITPAFHPDKLKGMVGAFSSSCCRMIERWVKLVEPKGSCEVDVAQEFSVMAGDVIARTAFGSSYNEGHKIFELQKQQALLMREAYNSIYIPGFRFVPTRKNKRRYQLDDEIKGILKEMIERKEEAMKRGELGGGGHEDLLGLLLQCKEESKNGLSTEEVIEECKLFYFAGQETTANLLTWTLIYLSMHPNWQQKARHQVLQICGTTTPTLEAIHRLKIVSMILHEVLRLFPPLPAILRYTTRESKVGSLSIPAGVELCLLVMQVHYDTEYWGDDALEFNPERFAHGVSKASNHIAFFPFGWGPRICLGQNFAFIEAKMALAIILQHFSFQLSPSYAHAPSLLVTLKPQHGAPIILHRI</sequence>
<dbReference type="FunFam" id="1.10.630.10:FF:000029">
    <property type="entry name" value="Cytochrome P450 734A1"/>
    <property type="match status" value="1"/>
</dbReference>
<keyword evidence="8 11" id="KW-0408">Iron</keyword>
<keyword evidence="10 13" id="KW-0472">Membrane</keyword>
<evidence type="ECO:0000256" key="1">
    <source>
        <dbReference type="ARBA" id="ARBA00004167"/>
    </source>
</evidence>
<evidence type="ECO:0000313" key="14">
    <source>
        <dbReference type="EMBL" id="KAF7830419.1"/>
    </source>
</evidence>
<keyword evidence="3 11" id="KW-0349">Heme</keyword>
<dbReference type="EMBL" id="JAAIUW010000005">
    <property type="protein sequence ID" value="KAF7830419.1"/>
    <property type="molecule type" value="Genomic_DNA"/>
</dbReference>
<dbReference type="GO" id="GO:0004497">
    <property type="term" value="F:monooxygenase activity"/>
    <property type="evidence" value="ECO:0007669"/>
    <property type="project" value="UniProtKB-KW"/>
</dbReference>
<evidence type="ECO:0000256" key="12">
    <source>
        <dbReference type="RuleBase" id="RU000461"/>
    </source>
</evidence>
<name>A0A834WSM3_9FABA</name>
<dbReference type="OrthoDB" id="1470350at2759"/>
<keyword evidence="15" id="KW-1185">Reference proteome</keyword>
<proteinExistence type="inferred from homology"/>
<evidence type="ECO:0000256" key="6">
    <source>
        <dbReference type="ARBA" id="ARBA00022989"/>
    </source>
</evidence>
<evidence type="ECO:0000256" key="11">
    <source>
        <dbReference type="PIRSR" id="PIRSR602401-1"/>
    </source>
</evidence>
<evidence type="ECO:0000256" key="2">
    <source>
        <dbReference type="ARBA" id="ARBA00010617"/>
    </source>
</evidence>
<dbReference type="PANTHER" id="PTHR24282:SF148">
    <property type="entry name" value="CYTOCHROME P450 72A15-LIKE"/>
    <property type="match status" value="1"/>
</dbReference>
<dbReference type="PRINTS" id="PR00385">
    <property type="entry name" value="P450"/>
</dbReference>
<evidence type="ECO:0000256" key="5">
    <source>
        <dbReference type="ARBA" id="ARBA00022723"/>
    </source>
</evidence>
<comment type="caution">
    <text evidence="14">The sequence shown here is derived from an EMBL/GenBank/DDBJ whole genome shotgun (WGS) entry which is preliminary data.</text>
</comment>
<evidence type="ECO:0000256" key="13">
    <source>
        <dbReference type="SAM" id="Phobius"/>
    </source>
</evidence>
<dbReference type="AlphaFoldDB" id="A0A834WSM3"/>
<keyword evidence="9 12" id="KW-0503">Monooxygenase</keyword>
<comment type="subcellular location">
    <subcellularLocation>
        <location evidence="1">Membrane</location>
        <topology evidence="1">Single-pass membrane protein</topology>
    </subcellularLocation>
</comment>
<gene>
    <name evidence="14" type="ORF">G2W53_012752</name>
</gene>
<dbReference type="PROSITE" id="PS00086">
    <property type="entry name" value="CYTOCHROME_P450"/>
    <property type="match status" value="1"/>
</dbReference>
<keyword evidence="7 12" id="KW-0560">Oxidoreductase</keyword>
<dbReference type="InterPro" id="IPR002401">
    <property type="entry name" value="Cyt_P450_E_grp-I"/>
</dbReference>
<evidence type="ECO:0000256" key="3">
    <source>
        <dbReference type="ARBA" id="ARBA00022617"/>
    </source>
</evidence>
<dbReference type="GO" id="GO:0016020">
    <property type="term" value="C:membrane"/>
    <property type="evidence" value="ECO:0007669"/>
    <property type="project" value="UniProtKB-SubCell"/>
</dbReference>
<keyword evidence="4 13" id="KW-0812">Transmembrane</keyword>
<accession>A0A834WSM3</accession>
<dbReference type="InterPro" id="IPR017972">
    <property type="entry name" value="Cyt_P450_CS"/>
</dbReference>
<comment type="similarity">
    <text evidence="2 12">Belongs to the cytochrome P450 family.</text>
</comment>
<feature type="binding site" description="axial binding residue" evidence="11">
    <location>
        <position position="460"/>
    </location>
    <ligand>
        <name>heme</name>
        <dbReference type="ChEBI" id="CHEBI:30413"/>
    </ligand>
    <ligandPart>
        <name>Fe</name>
        <dbReference type="ChEBI" id="CHEBI:18248"/>
    </ligandPart>
</feature>
<keyword evidence="5 11" id="KW-0479">Metal-binding</keyword>
<evidence type="ECO:0000256" key="4">
    <source>
        <dbReference type="ARBA" id="ARBA00022692"/>
    </source>
</evidence>
<dbReference type="PANTHER" id="PTHR24282">
    <property type="entry name" value="CYTOCHROME P450 FAMILY MEMBER"/>
    <property type="match status" value="1"/>
</dbReference>
<organism evidence="14 15">
    <name type="scientific">Senna tora</name>
    <dbReference type="NCBI Taxonomy" id="362788"/>
    <lineage>
        <taxon>Eukaryota</taxon>
        <taxon>Viridiplantae</taxon>
        <taxon>Streptophyta</taxon>
        <taxon>Embryophyta</taxon>
        <taxon>Tracheophyta</taxon>
        <taxon>Spermatophyta</taxon>
        <taxon>Magnoliopsida</taxon>
        <taxon>eudicotyledons</taxon>
        <taxon>Gunneridae</taxon>
        <taxon>Pentapetalae</taxon>
        <taxon>rosids</taxon>
        <taxon>fabids</taxon>
        <taxon>Fabales</taxon>
        <taxon>Fabaceae</taxon>
        <taxon>Caesalpinioideae</taxon>
        <taxon>Cassia clade</taxon>
        <taxon>Senna</taxon>
    </lineage>
</organism>
<comment type="cofactor">
    <cofactor evidence="11">
        <name>heme</name>
        <dbReference type="ChEBI" id="CHEBI:30413"/>
    </cofactor>
</comment>
<evidence type="ECO:0000256" key="9">
    <source>
        <dbReference type="ARBA" id="ARBA00023033"/>
    </source>
</evidence>
<dbReference type="GO" id="GO:0016705">
    <property type="term" value="F:oxidoreductase activity, acting on paired donors, with incorporation or reduction of molecular oxygen"/>
    <property type="evidence" value="ECO:0007669"/>
    <property type="project" value="InterPro"/>
</dbReference>